<reference evidence="17" key="2">
    <citation type="submission" date="2015-01" db="EMBL/GenBank/DDBJ databases">
        <title>Evolutionary Origins and Diversification of the Mycorrhizal Mutualists.</title>
        <authorList>
            <consortium name="DOE Joint Genome Institute"/>
            <consortium name="Mycorrhizal Genomics Consortium"/>
            <person name="Kohler A."/>
            <person name="Kuo A."/>
            <person name="Nagy L.G."/>
            <person name="Floudas D."/>
            <person name="Copeland A."/>
            <person name="Barry K.W."/>
            <person name="Cichocki N."/>
            <person name="Veneault-Fourrey C."/>
            <person name="LaButti K."/>
            <person name="Lindquist E.A."/>
            <person name="Lipzen A."/>
            <person name="Lundell T."/>
            <person name="Morin E."/>
            <person name="Murat C."/>
            <person name="Riley R."/>
            <person name="Ohm R."/>
            <person name="Sun H."/>
            <person name="Tunlid A."/>
            <person name="Henrissat B."/>
            <person name="Grigoriev I.V."/>
            <person name="Hibbett D.S."/>
            <person name="Martin F."/>
        </authorList>
    </citation>
    <scope>NUCLEOTIDE SEQUENCE [LARGE SCALE GENOMIC DNA]</scope>
    <source>
        <strain evidence="17">MAFF 305830</strain>
    </source>
</reference>
<evidence type="ECO:0000256" key="11">
    <source>
        <dbReference type="PROSITE-ProRule" id="PRU01094"/>
    </source>
</evidence>
<evidence type="ECO:0000256" key="4">
    <source>
        <dbReference type="ARBA" id="ARBA00022449"/>
    </source>
</evidence>
<feature type="transmembrane region" description="Helical" evidence="13">
    <location>
        <begin position="162"/>
        <end position="185"/>
    </location>
</feature>
<evidence type="ECO:0000313" key="17">
    <source>
        <dbReference type="Proteomes" id="UP000054097"/>
    </source>
</evidence>
<dbReference type="STRING" id="933852.A0A0C3ANZ6"/>
<dbReference type="EMBL" id="KN824307">
    <property type="protein sequence ID" value="KIM26300.1"/>
    <property type="molecule type" value="Genomic_DNA"/>
</dbReference>
<dbReference type="SUPFAM" id="SSF47473">
    <property type="entry name" value="EF-hand"/>
    <property type="match status" value="1"/>
</dbReference>
<dbReference type="PROSITE" id="PS51758">
    <property type="entry name" value="LETM1_RBD"/>
    <property type="match status" value="1"/>
</dbReference>
<evidence type="ECO:0000256" key="7">
    <source>
        <dbReference type="ARBA" id="ARBA00022989"/>
    </source>
</evidence>
<evidence type="ECO:0000313" key="16">
    <source>
        <dbReference type="EMBL" id="KIM26300.1"/>
    </source>
</evidence>
<dbReference type="InterPro" id="IPR033122">
    <property type="entry name" value="LETM1-like_RBD"/>
</dbReference>
<protein>
    <recommendedName>
        <fullName evidence="3">Mitochondrial proton/calcium exchanger protein</fullName>
    </recommendedName>
    <alternativeName>
        <fullName evidence="10">Leucine zipper-EF-hand-containing transmembrane protein 1</fullName>
    </alternativeName>
</protein>
<dbReference type="GO" id="GO:0030003">
    <property type="term" value="P:intracellular monoatomic cation homeostasis"/>
    <property type="evidence" value="ECO:0007669"/>
    <property type="project" value="TreeGrafter"/>
</dbReference>
<evidence type="ECO:0000256" key="2">
    <source>
        <dbReference type="ARBA" id="ARBA00009584"/>
    </source>
</evidence>
<dbReference type="Gene3D" id="1.10.238.10">
    <property type="entry name" value="EF-hand"/>
    <property type="match status" value="1"/>
</dbReference>
<dbReference type="InterPro" id="IPR011992">
    <property type="entry name" value="EF-hand-dom_pair"/>
</dbReference>
<dbReference type="InterPro" id="IPR002048">
    <property type="entry name" value="EF_hand_dom"/>
</dbReference>
<feature type="compositionally biased region" description="Basic and acidic residues" evidence="12">
    <location>
        <begin position="443"/>
        <end position="470"/>
    </location>
</feature>
<dbReference type="HOGENOM" id="CLU_008958_4_0_1"/>
<keyword evidence="9 13" id="KW-0472">Membrane</keyword>
<dbReference type="GO" id="GO:0005509">
    <property type="term" value="F:calcium ion binding"/>
    <property type="evidence" value="ECO:0007669"/>
    <property type="project" value="InterPro"/>
</dbReference>
<dbReference type="PANTHER" id="PTHR14009:SF1">
    <property type="entry name" value="MITOCHONDRIAL PROTON_CALCIUM EXCHANGER PROTEIN"/>
    <property type="match status" value="1"/>
</dbReference>
<feature type="domain" description="Letm1 RBD" evidence="15">
    <location>
        <begin position="208"/>
        <end position="482"/>
    </location>
</feature>
<gene>
    <name evidence="16" type="ORF">M408DRAFT_330665</name>
</gene>
<sequence>MSIWLPQASRHVHRVTALHATRSSLKYAASDLAYSRLPQRQFVSSLNYYNPSLFTPYLPPHSRTPAACRSYATSNTEKDAAPSTSNTETNPPSTSNVPAEPAKPLGARIWAKVKHEAAHYWHGSKLLVSEMRISLRLVFLLLQGKTLTRREKRQLRRTTTDLLRLIPFSVFIIVPFMELLLPVAIKLFPNMLPSTFEDKFAAEEKQRKTLRVRLEMAKFLQETMRETGLKGNAKIVASEEFKEFFRKVRSTGETPSSEDILKVAKMFSDDLTLDNLSRPQLMSICRYLGLNAFGTDNFLKGTIRRRLEYIKRDDELIASEGIDELSTAELIQVSQSRALKTVGVSPARLREQMNTWIQLHYREGVSGVLLMLSRAYGLDRDLGGKGTSPDAEIWRSLEAVLSGLPENLLNEAELEVGSDSVTYQRKLEMLKEQEELIEDEKEQEAREENARRRKREADERAKQEEERRLAESLLPDSELHPPAPPPEVQEMEKIKDARMTVEQLGELGEALLIVSARSSCLKERKDLRALMEENLSVNEDPAAPKNPLAKRIRAMLTKIDKQLDAYDKKVGSSLQLVQMDPQGRISVEDLEQALKVIKHAPEPEVVKRVVKKLDVDDDGYVVLEHVLDLIGEEGLGVVVDADAQDLLGQGREILASKNAKPRKEDIIQE</sequence>
<dbReference type="GO" id="GO:0005743">
    <property type="term" value="C:mitochondrial inner membrane"/>
    <property type="evidence" value="ECO:0007669"/>
    <property type="project" value="UniProtKB-SubCell"/>
</dbReference>
<organism evidence="16 17">
    <name type="scientific">Serendipita vermifera MAFF 305830</name>
    <dbReference type="NCBI Taxonomy" id="933852"/>
    <lineage>
        <taxon>Eukaryota</taxon>
        <taxon>Fungi</taxon>
        <taxon>Dikarya</taxon>
        <taxon>Basidiomycota</taxon>
        <taxon>Agaricomycotina</taxon>
        <taxon>Agaricomycetes</taxon>
        <taxon>Sebacinales</taxon>
        <taxon>Serendipitaceae</taxon>
        <taxon>Serendipita</taxon>
    </lineage>
</organism>
<evidence type="ECO:0000259" key="15">
    <source>
        <dbReference type="PROSITE" id="PS51758"/>
    </source>
</evidence>
<comment type="similarity">
    <text evidence="2">Belongs to the LETM1 family.</text>
</comment>
<evidence type="ECO:0000256" key="6">
    <source>
        <dbReference type="ARBA" id="ARBA00022792"/>
    </source>
</evidence>
<comment type="subcellular location">
    <subcellularLocation>
        <location evidence="1">Mitochondrion inner membrane</location>
        <topology evidence="1">Single-pass membrane protein</topology>
    </subcellularLocation>
</comment>
<keyword evidence="4" id="KW-0813">Transport</keyword>
<evidence type="ECO:0000256" key="13">
    <source>
        <dbReference type="SAM" id="Phobius"/>
    </source>
</evidence>
<feature type="region of interest" description="Disordered" evidence="12">
    <location>
        <begin position="66"/>
        <end position="101"/>
    </location>
</feature>
<dbReference type="PANTHER" id="PTHR14009">
    <property type="entry name" value="LEUCINE ZIPPER-EF-HAND CONTAINING TRANSMEMBRANE PROTEIN"/>
    <property type="match status" value="1"/>
</dbReference>
<accession>A0A0C3ANZ6</accession>
<dbReference type="PROSITE" id="PS50222">
    <property type="entry name" value="EF_HAND_2"/>
    <property type="match status" value="1"/>
</dbReference>
<feature type="region of interest" description="Disordered" evidence="12">
    <location>
        <begin position="436"/>
        <end position="487"/>
    </location>
</feature>
<evidence type="ECO:0000256" key="5">
    <source>
        <dbReference type="ARBA" id="ARBA00022692"/>
    </source>
</evidence>
<evidence type="ECO:0000256" key="3">
    <source>
        <dbReference type="ARBA" id="ARBA00020557"/>
    </source>
</evidence>
<dbReference type="OrthoDB" id="275278at2759"/>
<dbReference type="GO" id="GO:0015297">
    <property type="term" value="F:antiporter activity"/>
    <property type="evidence" value="ECO:0007669"/>
    <property type="project" value="UniProtKB-KW"/>
</dbReference>
<evidence type="ECO:0000256" key="8">
    <source>
        <dbReference type="ARBA" id="ARBA00023128"/>
    </source>
</evidence>
<evidence type="ECO:0000256" key="9">
    <source>
        <dbReference type="ARBA" id="ARBA00023136"/>
    </source>
</evidence>
<dbReference type="InterPro" id="IPR044202">
    <property type="entry name" value="LETM1/MDM38-like"/>
</dbReference>
<dbReference type="Pfam" id="PF07766">
    <property type="entry name" value="LETM1_RBD"/>
    <property type="match status" value="1"/>
</dbReference>
<keyword evidence="4" id="KW-0050">Antiport</keyword>
<evidence type="ECO:0000256" key="1">
    <source>
        <dbReference type="ARBA" id="ARBA00004434"/>
    </source>
</evidence>
<name>A0A0C3ANZ6_SERVB</name>
<reference evidence="16 17" key="1">
    <citation type="submission" date="2014-04" db="EMBL/GenBank/DDBJ databases">
        <authorList>
            <consortium name="DOE Joint Genome Institute"/>
            <person name="Kuo A."/>
            <person name="Zuccaro A."/>
            <person name="Kohler A."/>
            <person name="Nagy L.G."/>
            <person name="Floudas D."/>
            <person name="Copeland A."/>
            <person name="Barry K.W."/>
            <person name="Cichocki N."/>
            <person name="Veneault-Fourrey C."/>
            <person name="LaButti K."/>
            <person name="Lindquist E.A."/>
            <person name="Lipzen A."/>
            <person name="Lundell T."/>
            <person name="Morin E."/>
            <person name="Murat C."/>
            <person name="Sun H."/>
            <person name="Tunlid A."/>
            <person name="Henrissat B."/>
            <person name="Grigoriev I.V."/>
            <person name="Hibbett D.S."/>
            <person name="Martin F."/>
            <person name="Nordberg H.P."/>
            <person name="Cantor M.N."/>
            <person name="Hua S.X."/>
        </authorList>
    </citation>
    <scope>NUCLEOTIDE SEQUENCE [LARGE SCALE GENOMIC DNA]</scope>
    <source>
        <strain evidence="16 17">MAFF 305830</strain>
    </source>
</reference>
<dbReference type="GO" id="GO:0043022">
    <property type="term" value="F:ribosome binding"/>
    <property type="evidence" value="ECO:0007669"/>
    <property type="project" value="InterPro"/>
</dbReference>
<keyword evidence="7 13" id="KW-1133">Transmembrane helix</keyword>
<feature type="compositionally biased region" description="Low complexity" evidence="12">
    <location>
        <begin position="82"/>
        <end position="98"/>
    </location>
</feature>
<feature type="domain" description="EF-hand" evidence="14">
    <location>
        <begin position="601"/>
        <end position="636"/>
    </location>
</feature>
<keyword evidence="17" id="KW-1185">Reference proteome</keyword>
<dbReference type="AlphaFoldDB" id="A0A0C3ANZ6"/>
<dbReference type="Proteomes" id="UP000054097">
    <property type="component" value="Unassembled WGS sequence"/>
</dbReference>
<evidence type="ECO:0000256" key="10">
    <source>
        <dbReference type="ARBA" id="ARBA00031360"/>
    </source>
</evidence>
<evidence type="ECO:0000256" key="12">
    <source>
        <dbReference type="SAM" id="MobiDB-lite"/>
    </source>
</evidence>
<keyword evidence="6" id="KW-0999">Mitochondrion inner membrane</keyword>
<keyword evidence="8 11" id="KW-0496">Mitochondrion</keyword>
<evidence type="ECO:0000259" key="14">
    <source>
        <dbReference type="PROSITE" id="PS50222"/>
    </source>
</evidence>
<proteinExistence type="inferred from homology"/>
<keyword evidence="5 13" id="KW-0812">Transmembrane</keyword>